<dbReference type="Pfam" id="PF04277">
    <property type="entry name" value="OAD_gamma"/>
    <property type="match status" value="1"/>
</dbReference>
<name>A0A174K4P1_PARDI</name>
<keyword evidence="5 6" id="KW-0472">Membrane</keyword>
<reference evidence="9 13" key="1">
    <citation type="submission" date="2015-09" db="EMBL/GenBank/DDBJ databases">
        <authorList>
            <consortium name="Pathogen Informatics"/>
        </authorList>
    </citation>
    <scope>NUCLEOTIDE SEQUENCE [LARGE SCALE GENOMIC DNA]</scope>
    <source>
        <strain evidence="9 13">2789STDY5608822</strain>
    </source>
</reference>
<dbReference type="GO" id="GO:0005886">
    <property type="term" value="C:plasma membrane"/>
    <property type="evidence" value="ECO:0007669"/>
    <property type="project" value="UniProtKB-SubCell"/>
</dbReference>
<dbReference type="GO" id="GO:0036376">
    <property type="term" value="P:sodium ion export across plasma membrane"/>
    <property type="evidence" value="ECO:0007669"/>
    <property type="project" value="InterPro"/>
</dbReference>
<evidence type="ECO:0000313" key="11">
    <source>
        <dbReference type="EMBL" id="MSB75398.1"/>
    </source>
</evidence>
<evidence type="ECO:0000313" key="9">
    <source>
        <dbReference type="EMBL" id="CUP04748.1"/>
    </source>
</evidence>
<feature type="domain" description="LTD" evidence="8">
    <location>
        <begin position="18"/>
        <end position="141"/>
    </location>
</feature>
<dbReference type="Proteomes" id="UP000095455">
    <property type="component" value="Unassembled WGS sequence"/>
</dbReference>
<proteinExistence type="predicted"/>
<evidence type="ECO:0000313" key="13">
    <source>
        <dbReference type="Proteomes" id="UP000095455"/>
    </source>
</evidence>
<evidence type="ECO:0000313" key="12">
    <source>
        <dbReference type="EMBL" id="RHD74599.1"/>
    </source>
</evidence>
<evidence type="ECO:0000259" key="8">
    <source>
        <dbReference type="PROSITE" id="PS51841"/>
    </source>
</evidence>
<evidence type="ECO:0000256" key="6">
    <source>
        <dbReference type="SAM" id="Phobius"/>
    </source>
</evidence>
<reference evidence="15 16" key="3">
    <citation type="journal article" date="2019" name="Nat. Med.">
        <title>A library of human gut bacterial isolates paired with longitudinal multiomics data enables mechanistic microbiome research.</title>
        <authorList>
            <person name="Poyet M."/>
            <person name="Groussin M."/>
            <person name="Gibbons S.M."/>
            <person name="Avila-Pacheco J."/>
            <person name="Jiang X."/>
            <person name="Kearney S.M."/>
            <person name="Perrotta A.R."/>
            <person name="Berdy B."/>
            <person name="Zhao S."/>
            <person name="Lieberman T.D."/>
            <person name="Swanson P.K."/>
            <person name="Smith M."/>
            <person name="Roesemann S."/>
            <person name="Alexander J.E."/>
            <person name="Rich S.A."/>
            <person name="Livny J."/>
            <person name="Vlamakis H."/>
            <person name="Clish C."/>
            <person name="Bullock K."/>
            <person name="Deik A."/>
            <person name="Scott J."/>
            <person name="Pierce K.A."/>
            <person name="Xavier R.J."/>
            <person name="Alm E.J."/>
        </authorList>
    </citation>
    <scope>NUCLEOTIDE SEQUENCE [LARGE SCALE GENOMIC DNA]</scope>
    <source>
        <strain evidence="11 16">BIOML-A20</strain>
        <strain evidence="10 15">BIOML-A32</strain>
    </source>
</reference>
<dbReference type="Proteomes" id="UP000284660">
    <property type="component" value="Unassembled WGS sequence"/>
</dbReference>
<evidence type="ECO:0000313" key="14">
    <source>
        <dbReference type="Proteomes" id="UP000284660"/>
    </source>
</evidence>
<dbReference type="AlphaFoldDB" id="A0A174K4P1"/>
<dbReference type="SUPFAM" id="SSF74853">
    <property type="entry name" value="Lamin A/C globular tail domain"/>
    <property type="match status" value="1"/>
</dbReference>
<evidence type="ECO:0000256" key="3">
    <source>
        <dbReference type="ARBA" id="ARBA00022692"/>
    </source>
</evidence>
<keyword evidence="7" id="KW-0732">Signal</keyword>
<dbReference type="OMA" id="NFQDDYG"/>
<keyword evidence="3 6" id="KW-0812">Transmembrane</keyword>
<organism evidence="10 15">
    <name type="scientific">Parabacteroides distasonis</name>
    <dbReference type="NCBI Taxonomy" id="823"/>
    <lineage>
        <taxon>Bacteria</taxon>
        <taxon>Pseudomonadati</taxon>
        <taxon>Bacteroidota</taxon>
        <taxon>Bacteroidia</taxon>
        <taxon>Bacteroidales</taxon>
        <taxon>Tannerellaceae</taxon>
        <taxon>Parabacteroides</taxon>
    </lineage>
</organism>
<evidence type="ECO:0000313" key="15">
    <source>
        <dbReference type="Proteomes" id="UP000441358"/>
    </source>
</evidence>
<dbReference type="OrthoDB" id="1446022at2"/>
<evidence type="ECO:0000256" key="5">
    <source>
        <dbReference type="ARBA" id="ARBA00023136"/>
    </source>
</evidence>
<feature type="signal peptide" evidence="7">
    <location>
        <begin position="1"/>
        <end position="22"/>
    </location>
</feature>
<dbReference type="RefSeq" id="WP_005861520.1">
    <property type="nucleotide sequence ID" value="NZ_CABMKT010000001.1"/>
</dbReference>
<dbReference type="EMBL" id="WKMO01000023">
    <property type="protein sequence ID" value="MSB75398.1"/>
    <property type="molecule type" value="Genomic_DNA"/>
</dbReference>
<keyword evidence="2" id="KW-1003">Cell membrane</keyword>
<dbReference type="EMBL" id="QSJN01000006">
    <property type="protein sequence ID" value="RHD74599.1"/>
    <property type="molecule type" value="Genomic_DNA"/>
</dbReference>
<evidence type="ECO:0000313" key="10">
    <source>
        <dbReference type="EMBL" id="MRZ50333.1"/>
    </source>
</evidence>
<comment type="subcellular location">
    <subcellularLocation>
        <location evidence="1">Cell membrane</location>
    </subcellularLocation>
</comment>
<sequence>MINKKIGVLLLFALLISFGAKAQRATSMRINEVLVINEDNFVDDYGKRHGWIELFNTSAGTVNIAGCYLTDDKNNPMKYPIPKGDVLTQIQPRQHTLFWADGQPGRGTFHVNFVLDPSKENYVALYDADGKTLIDEITIPAGQLADISYGRVIDGEKDWAQLKKVTPSTNNLTLDSNEKIDNFRVNDSLGIGMTITAMAVVFLGLFLLYIIFKQIGKLSIAASKRNVEKAVGSASVTADAGQESGEIFAAIATALYEMSDDNHDIENTVLTIRKVQRAYSPWSSKLYGLRQTPQK</sequence>
<protein>
    <submittedName>
        <fullName evidence="10">Lamin tail domain-containing protein</fullName>
    </submittedName>
</protein>
<evidence type="ECO:0000313" key="16">
    <source>
        <dbReference type="Proteomes" id="UP000441609"/>
    </source>
</evidence>
<gene>
    <name evidence="12" type="ORF">DW782_11970</name>
    <name evidence="9" type="ORF">ERS852380_03787</name>
    <name evidence="10" type="ORF">GKD66_08860</name>
    <name evidence="11" type="ORF">GKD70_19235</name>
</gene>
<evidence type="ECO:0000256" key="1">
    <source>
        <dbReference type="ARBA" id="ARBA00004236"/>
    </source>
</evidence>
<dbReference type="InterPro" id="IPR001322">
    <property type="entry name" value="Lamin_tail_dom"/>
</dbReference>
<dbReference type="Proteomes" id="UP000441358">
    <property type="component" value="Unassembled WGS sequence"/>
</dbReference>
<accession>A0A174K4P1</accession>
<reference evidence="12 14" key="2">
    <citation type="submission" date="2018-08" db="EMBL/GenBank/DDBJ databases">
        <title>A genome reference for cultivated species of the human gut microbiota.</title>
        <authorList>
            <person name="Zou Y."/>
            <person name="Xue W."/>
            <person name="Luo G."/>
        </authorList>
    </citation>
    <scope>NUCLEOTIDE SEQUENCE [LARGE SCALE GENOMIC DNA]</scope>
    <source>
        <strain evidence="12 14">AM30-4</strain>
    </source>
</reference>
<evidence type="ECO:0000256" key="2">
    <source>
        <dbReference type="ARBA" id="ARBA00022475"/>
    </source>
</evidence>
<dbReference type="InterPro" id="IPR005899">
    <property type="entry name" value="Na_pump_deCOase"/>
</dbReference>
<evidence type="ECO:0000256" key="7">
    <source>
        <dbReference type="SAM" id="SignalP"/>
    </source>
</evidence>
<dbReference type="EMBL" id="CYYK01000016">
    <property type="protein sequence ID" value="CUP04748.1"/>
    <property type="molecule type" value="Genomic_DNA"/>
</dbReference>
<dbReference type="Proteomes" id="UP000441609">
    <property type="component" value="Unassembled WGS sequence"/>
</dbReference>
<dbReference type="Gene3D" id="2.60.40.1260">
    <property type="entry name" value="Lamin Tail domain"/>
    <property type="match status" value="1"/>
</dbReference>
<dbReference type="GO" id="GO:0015081">
    <property type="term" value="F:sodium ion transmembrane transporter activity"/>
    <property type="evidence" value="ECO:0007669"/>
    <property type="project" value="InterPro"/>
</dbReference>
<feature type="transmembrane region" description="Helical" evidence="6">
    <location>
        <begin position="189"/>
        <end position="212"/>
    </location>
</feature>
<comment type="caution">
    <text evidence="10">The sequence shown here is derived from an EMBL/GenBank/DDBJ whole genome shotgun (WGS) entry which is preliminary data.</text>
</comment>
<dbReference type="Pfam" id="PF00932">
    <property type="entry name" value="LTD"/>
    <property type="match status" value="1"/>
</dbReference>
<dbReference type="PROSITE" id="PS51841">
    <property type="entry name" value="LTD"/>
    <property type="match status" value="1"/>
</dbReference>
<keyword evidence="4 6" id="KW-1133">Transmembrane helix</keyword>
<dbReference type="InterPro" id="IPR036415">
    <property type="entry name" value="Lamin_tail_dom_sf"/>
</dbReference>
<feature type="chain" id="PRO_5039781513" evidence="7">
    <location>
        <begin position="23"/>
        <end position="295"/>
    </location>
</feature>
<evidence type="ECO:0000256" key="4">
    <source>
        <dbReference type="ARBA" id="ARBA00022989"/>
    </source>
</evidence>
<dbReference type="EMBL" id="WKMC01000005">
    <property type="protein sequence ID" value="MRZ50333.1"/>
    <property type="molecule type" value="Genomic_DNA"/>
</dbReference>